<protein>
    <recommendedName>
        <fullName evidence="2">HNH domain-containing protein</fullName>
    </recommendedName>
</protein>
<dbReference type="EMBL" id="LAZR01056609">
    <property type="protein sequence ID" value="KKK73832.1"/>
    <property type="molecule type" value="Genomic_DNA"/>
</dbReference>
<name>A0A0F8XXJ2_9ZZZZ</name>
<reference evidence="1" key="1">
    <citation type="journal article" date="2015" name="Nature">
        <title>Complex archaea that bridge the gap between prokaryotes and eukaryotes.</title>
        <authorList>
            <person name="Spang A."/>
            <person name="Saw J.H."/>
            <person name="Jorgensen S.L."/>
            <person name="Zaremba-Niedzwiedzka K."/>
            <person name="Martijn J."/>
            <person name="Lind A.E."/>
            <person name="van Eijk R."/>
            <person name="Schleper C."/>
            <person name="Guy L."/>
            <person name="Ettema T.J."/>
        </authorList>
    </citation>
    <scope>NUCLEOTIDE SEQUENCE</scope>
</reference>
<evidence type="ECO:0008006" key="2">
    <source>
        <dbReference type="Google" id="ProtNLM"/>
    </source>
</evidence>
<accession>A0A0F8XXJ2</accession>
<evidence type="ECO:0000313" key="1">
    <source>
        <dbReference type="EMBL" id="KKK73832.1"/>
    </source>
</evidence>
<proteinExistence type="predicted"/>
<organism evidence="1">
    <name type="scientific">marine sediment metagenome</name>
    <dbReference type="NCBI Taxonomy" id="412755"/>
    <lineage>
        <taxon>unclassified sequences</taxon>
        <taxon>metagenomes</taxon>
        <taxon>ecological metagenomes</taxon>
    </lineage>
</organism>
<comment type="caution">
    <text evidence="1">The sequence shown here is derived from an EMBL/GenBank/DDBJ whole genome shotgun (WGS) entry which is preliminary data.</text>
</comment>
<gene>
    <name evidence="1" type="ORF">LCGC14_2889860</name>
</gene>
<dbReference type="AlphaFoldDB" id="A0A0F8XXJ2"/>
<sequence>MARSRTRGFPAKTMVGDMSAKEAAAFRKYNRDWHAAAPASYHEHLRRTRQARLRATQAWLLQEKITRGCRDCYEHDPVVLDWHHLAEKEKDISQAVHHWGRARIERELTKCIVLCANCHRRQHAQEKAHVA</sequence>